<dbReference type="InterPro" id="IPR000033">
    <property type="entry name" value="LDLR_classB_rpt"/>
</dbReference>
<dbReference type="PANTHER" id="PTHR48075:SF3">
    <property type="entry name" value="3-HYDROXYACYL-COA DEHYDROGENASE"/>
    <property type="match status" value="1"/>
</dbReference>
<evidence type="ECO:0000256" key="1">
    <source>
        <dbReference type="ARBA" id="ARBA00023002"/>
    </source>
</evidence>
<dbReference type="Pfam" id="PF02737">
    <property type="entry name" value="3HCDH_N"/>
    <property type="match status" value="1"/>
</dbReference>
<sequence length="618" mass="66982">MTWTRPTIGTRPIAVLGAGVLGRRIACVFVAGGYNVRIRDPSPQARSDAIAFIDTNKTQFASELNPTKSIAPGSYTAVEDIDSAVRDAWLVIEAVPEKLELKIDTFGELDRKAPRDCIFGSNSSSFRSGLMMDKVESQERRRLVCNVHFTMPPAIRTVELMMSGETEEGVLGFLQGVLEGCGMLVAVARKESTGFIFNRLWAAVKREILTILAEGVSDAAEIDTLWQHMFESQVLPCQLMDQVGLDTVAFIEDNYISERNLSGALTVDWLRENYISQGKLGKKSNLGGLYPPESESNNTTTQNPPNTPTAIPNPTLLLLDVGLGANAPSLSSVPTNGKLLLLPPTPNSTPVPLVTGLPAPDGIALSRSLSRIFFTNMGPDPNKPNGTLQSCSLTGADLATLIPADGTITTPKQLVFLEETQTLYFCDREGMSIHRIRADGSGHEILLQRAARAGVEGHDQMGWCVGIAVDYPGKKIYWTQKGASKSSTGRIFRAGLDLPEGQTASTRGDMETLFEGLPEPIDLELDGEGRLYWTDRGEHPRGSSLNRAVVITGEKVGEVEIVARHFREPIGLVVEADKGRAYVTDLGGSVWKVDLKSGKKEVVFSDDGCYTGICTLAQ</sequence>
<protein>
    <recommendedName>
        <fullName evidence="7">3-hydroxyacyl-CoA dehydrogenase</fullName>
    </recommendedName>
</protein>
<dbReference type="InterPro" id="IPR008927">
    <property type="entry name" value="6-PGluconate_DH-like_C_sf"/>
</dbReference>
<dbReference type="GO" id="GO:0070403">
    <property type="term" value="F:NAD+ binding"/>
    <property type="evidence" value="ECO:0007669"/>
    <property type="project" value="InterPro"/>
</dbReference>
<dbReference type="AlphaFoldDB" id="A0AA39YLB1"/>
<keyword evidence="1" id="KW-0560">Oxidoreductase</keyword>
<dbReference type="Pfam" id="PF00725">
    <property type="entry name" value="3HCDH"/>
    <property type="match status" value="1"/>
</dbReference>
<dbReference type="EMBL" id="JAULSV010000002">
    <property type="protein sequence ID" value="KAK0653100.1"/>
    <property type="molecule type" value="Genomic_DNA"/>
</dbReference>
<evidence type="ECO:0000256" key="2">
    <source>
        <dbReference type="SAM" id="MobiDB-lite"/>
    </source>
</evidence>
<dbReference type="PANTHER" id="PTHR48075">
    <property type="entry name" value="3-HYDROXYACYL-COA DEHYDROGENASE FAMILY PROTEIN"/>
    <property type="match status" value="1"/>
</dbReference>
<feature type="region of interest" description="Disordered" evidence="2">
    <location>
        <begin position="285"/>
        <end position="309"/>
    </location>
</feature>
<dbReference type="SUPFAM" id="SSF51735">
    <property type="entry name" value="NAD(P)-binding Rossmann-fold domains"/>
    <property type="match status" value="1"/>
</dbReference>
<dbReference type="SUPFAM" id="SSF63829">
    <property type="entry name" value="Calcium-dependent phosphotriesterase"/>
    <property type="match status" value="1"/>
</dbReference>
<dbReference type="GO" id="GO:0006631">
    <property type="term" value="P:fatty acid metabolic process"/>
    <property type="evidence" value="ECO:0007669"/>
    <property type="project" value="InterPro"/>
</dbReference>
<dbReference type="InterPro" id="IPR036291">
    <property type="entry name" value="NAD(P)-bd_dom_sf"/>
</dbReference>
<proteinExistence type="predicted"/>
<dbReference type="Gene3D" id="3.40.50.720">
    <property type="entry name" value="NAD(P)-binding Rossmann-like Domain"/>
    <property type="match status" value="1"/>
</dbReference>
<gene>
    <name evidence="5" type="ORF">B0T16DRAFT_444152</name>
</gene>
<dbReference type="Proteomes" id="UP001174936">
    <property type="component" value="Unassembled WGS sequence"/>
</dbReference>
<dbReference type="InterPro" id="IPR013328">
    <property type="entry name" value="6PGD_dom2"/>
</dbReference>
<dbReference type="SUPFAM" id="SSF48179">
    <property type="entry name" value="6-phosphogluconate dehydrogenase C-terminal domain-like"/>
    <property type="match status" value="1"/>
</dbReference>
<keyword evidence="6" id="KW-1185">Reference proteome</keyword>
<comment type="caution">
    <text evidence="5">The sequence shown here is derived from an EMBL/GenBank/DDBJ whole genome shotgun (WGS) entry which is preliminary data.</text>
</comment>
<dbReference type="SMART" id="SM00135">
    <property type="entry name" value="LY"/>
    <property type="match status" value="4"/>
</dbReference>
<evidence type="ECO:0000313" key="6">
    <source>
        <dbReference type="Proteomes" id="UP001174936"/>
    </source>
</evidence>
<dbReference type="InterPro" id="IPR006176">
    <property type="entry name" value="3-OHacyl-CoA_DH_NAD-bd"/>
</dbReference>
<evidence type="ECO:0000313" key="5">
    <source>
        <dbReference type="EMBL" id="KAK0653100.1"/>
    </source>
</evidence>
<dbReference type="GO" id="GO:0016616">
    <property type="term" value="F:oxidoreductase activity, acting on the CH-OH group of donors, NAD or NADP as acceptor"/>
    <property type="evidence" value="ECO:0007669"/>
    <property type="project" value="InterPro"/>
</dbReference>
<name>A0AA39YLB1_9PEZI</name>
<dbReference type="Gene3D" id="2.120.10.30">
    <property type="entry name" value="TolB, C-terminal domain"/>
    <property type="match status" value="2"/>
</dbReference>
<dbReference type="Gene3D" id="1.10.1040.10">
    <property type="entry name" value="N-(1-d-carboxylethyl)-l-norvaline Dehydrogenase, domain 2"/>
    <property type="match status" value="1"/>
</dbReference>
<feature type="domain" description="3-hydroxyacyl-CoA dehydrogenase NAD binding" evidence="4">
    <location>
        <begin position="13"/>
        <end position="188"/>
    </location>
</feature>
<evidence type="ECO:0008006" key="7">
    <source>
        <dbReference type="Google" id="ProtNLM"/>
    </source>
</evidence>
<feature type="domain" description="3-hydroxyacyl-CoA dehydrogenase C-terminal" evidence="3">
    <location>
        <begin position="194"/>
        <end position="287"/>
    </location>
</feature>
<dbReference type="InterPro" id="IPR011042">
    <property type="entry name" value="6-blade_b-propeller_TolB-like"/>
</dbReference>
<evidence type="ECO:0000259" key="4">
    <source>
        <dbReference type="Pfam" id="PF02737"/>
    </source>
</evidence>
<organism evidence="5 6">
    <name type="scientific">Cercophora newfieldiana</name>
    <dbReference type="NCBI Taxonomy" id="92897"/>
    <lineage>
        <taxon>Eukaryota</taxon>
        <taxon>Fungi</taxon>
        <taxon>Dikarya</taxon>
        <taxon>Ascomycota</taxon>
        <taxon>Pezizomycotina</taxon>
        <taxon>Sordariomycetes</taxon>
        <taxon>Sordariomycetidae</taxon>
        <taxon>Sordariales</taxon>
        <taxon>Lasiosphaeriaceae</taxon>
        <taxon>Cercophora</taxon>
    </lineage>
</organism>
<accession>A0AA39YLB1</accession>
<dbReference type="InterPro" id="IPR006108">
    <property type="entry name" value="3HC_DH_C"/>
</dbReference>
<reference evidence="5" key="1">
    <citation type="submission" date="2023-06" db="EMBL/GenBank/DDBJ databases">
        <title>Genome-scale phylogeny and comparative genomics of the fungal order Sordariales.</title>
        <authorList>
            <consortium name="Lawrence Berkeley National Laboratory"/>
            <person name="Hensen N."/>
            <person name="Bonometti L."/>
            <person name="Westerberg I."/>
            <person name="Brannstrom I.O."/>
            <person name="Guillou S."/>
            <person name="Cros-Aarteil S."/>
            <person name="Calhoun S."/>
            <person name="Haridas S."/>
            <person name="Kuo A."/>
            <person name="Mondo S."/>
            <person name="Pangilinan J."/>
            <person name="Riley R."/>
            <person name="Labutti K."/>
            <person name="Andreopoulos B."/>
            <person name="Lipzen A."/>
            <person name="Chen C."/>
            <person name="Yanf M."/>
            <person name="Daum C."/>
            <person name="Ng V."/>
            <person name="Clum A."/>
            <person name="Steindorff A."/>
            <person name="Ohm R."/>
            <person name="Martin F."/>
            <person name="Silar P."/>
            <person name="Natvig D."/>
            <person name="Lalanne C."/>
            <person name="Gautier V."/>
            <person name="Ament-Velasquez S.L."/>
            <person name="Kruys A."/>
            <person name="Hutchinson M.I."/>
            <person name="Powell A.J."/>
            <person name="Barry K."/>
            <person name="Miller A.N."/>
            <person name="Grigoriev I.V."/>
            <person name="Debuchy R."/>
            <person name="Gladieux P."/>
            <person name="Thoren M.H."/>
            <person name="Johannesson H."/>
        </authorList>
    </citation>
    <scope>NUCLEOTIDE SEQUENCE</scope>
    <source>
        <strain evidence="5">SMH2532-1</strain>
    </source>
</reference>
<feature type="compositionally biased region" description="Low complexity" evidence="2">
    <location>
        <begin position="297"/>
        <end position="309"/>
    </location>
</feature>
<evidence type="ECO:0000259" key="3">
    <source>
        <dbReference type="Pfam" id="PF00725"/>
    </source>
</evidence>